<dbReference type="EMBL" id="JAUHHV010000001">
    <property type="protein sequence ID" value="KAK1436907.1"/>
    <property type="molecule type" value="Genomic_DNA"/>
</dbReference>
<organism evidence="1 2">
    <name type="scientific">Tagetes erecta</name>
    <name type="common">African marigold</name>
    <dbReference type="NCBI Taxonomy" id="13708"/>
    <lineage>
        <taxon>Eukaryota</taxon>
        <taxon>Viridiplantae</taxon>
        <taxon>Streptophyta</taxon>
        <taxon>Embryophyta</taxon>
        <taxon>Tracheophyta</taxon>
        <taxon>Spermatophyta</taxon>
        <taxon>Magnoliopsida</taxon>
        <taxon>eudicotyledons</taxon>
        <taxon>Gunneridae</taxon>
        <taxon>Pentapetalae</taxon>
        <taxon>asterids</taxon>
        <taxon>campanulids</taxon>
        <taxon>Asterales</taxon>
        <taxon>Asteraceae</taxon>
        <taxon>Asteroideae</taxon>
        <taxon>Heliantheae alliance</taxon>
        <taxon>Tageteae</taxon>
        <taxon>Tagetes</taxon>
    </lineage>
</organism>
<keyword evidence="2" id="KW-1185">Reference proteome</keyword>
<gene>
    <name evidence="1" type="ORF">QVD17_02691</name>
</gene>
<reference evidence="1" key="1">
    <citation type="journal article" date="2023" name="bioRxiv">
        <title>Improved chromosome-level genome assembly for marigold (Tagetes erecta).</title>
        <authorList>
            <person name="Jiang F."/>
            <person name="Yuan L."/>
            <person name="Wang S."/>
            <person name="Wang H."/>
            <person name="Xu D."/>
            <person name="Wang A."/>
            <person name="Fan W."/>
        </authorList>
    </citation>
    <scope>NUCLEOTIDE SEQUENCE</scope>
    <source>
        <strain evidence="1">WSJ</strain>
        <tissue evidence="1">Leaf</tissue>
    </source>
</reference>
<protein>
    <submittedName>
        <fullName evidence="1">Uncharacterized protein</fullName>
    </submittedName>
</protein>
<dbReference type="Proteomes" id="UP001229421">
    <property type="component" value="Unassembled WGS sequence"/>
</dbReference>
<dbReference type="AlphaFoldDB" id="A0AAD8P9A6"/>
<sequence>MDAFVVYHVMKLLSCRIKCSNECTVTQPSSKHNFNFDCCYDSARVTVCLDTTSHKEEKKSKPHLSFQSNQINLFKSPHHLSLLDLYITYPNFSLQFLLPIIHQCSYNNPPQFLSQIYHIRLS</sequence>
<comment type="caution">
    <text evidence="1">The sequence shown here is derived from an EMBL/GenBank/DDBJ whole genome shotgun (WGS) entry which is preliminary data.</text>
</comment>
<evidence type="ECO:0000313" key="2">
    <source>
        <dbReference type="Proteomes" id="UP001229421"/>
    </source>
</evidence>
<name>A0AAD8P9A6_TARER</name>
<evidence type="ECO:0000313" key="1">
    <source>
        <dbReference type="EMBL" id="KAK1436907.1"/>
    </source>
</evidence>
<accession>A0AAD8P9A6</accession>
<proteinExistence type="predicted"/>